<dbReference type="HAMAP" id="MF_00169">
    <property type="entry name" value="AroQ"/>
    <property type="match status" value="1"/>
</dbReference>
<evidence type="ECO:0000256" key="11">
    <source>
        <dbReference type="PIRSR" id="PIRSR001399-3"/>
    </source>
</evidence>
<feature type="binding site" evidence="8 10">
    <location>
        <position position="87"/>
    </location>
    <ligand>
        <name>substrate</name>
    </ligand>
</feature>
<dbReference type="GO" id="GO:0008652">
    <property type="term" value="P:amino acid biosynthetic process"/>
    <property type="evidence" value="ECO:0007669"/>
    <property type="project" value="UniProtKB-KW"/>
</dbReference>
<dbReference type="NCBIfam" id="NF003807">
    <property type="entry name" value="PRK05395.1-4"/>
    <property type="match status" value="1"/>
</dbReference>
<dbReference type="CDD" id="cd00466">
    <property type="entry name" value="DHQase_II"/>
    <property type="match status" value="1"/>
</dbReference>
<dbReference type="NCBIfam" id="NF003805">
    <property type="entry name" value="PRK05395.1-2"/>
    <property type="match status" value="1"/>
</dbReference>
<dbReference type="EC" id="4.2.1.10" evidence="5 8"/>
<evidence type="ECO:0000256" key="10">
    <source>
        <dbReference type="PIRSR" id="PIRSR001399-2"/>
    </source>
</evidence>
<reference evidence="12" key="1">
    <citation type="submission" date="2015-09" db="EMBL/GenBank/DDBJ databases">
        <authorList>
            <consortium name="Pathogen Informatics"/>
        </authorList>
    </citation>
    <scope>NUCLEOTIDE SEQUENCE</scope>
    <source>
        <strain evidence="12">2789STDY5834896</strain>
    </source>
</reference>
<evidence type="ECO:0000313" key="12">
    <source>
        <dbReference type="EMBL" id="SCJ59503.1"/>
    </source>
</evidence>
<dbReference type="EMBL" id="FMHG01000001">
    <property type="protein sequence ID" value="SCJ59503.1"/>
    <property type="molecule type" value="Genomic_DNA"/>
</dbReference>
<dbReference type="GO" id="GO:0003855">
    <property type="term" value="F:3-dehydroquinate dehydratase activity"/>
    <property type="evidence" value="ECO:0007669"/>
    <property type="project" value="UniProtKB-UniRule"/>
</dbReference>
<evidence type="ECO:0000256" key="9">
    <source>
        <dbReference type="PIRSR" id="PIRSR001399-1"/>
    </source>
</evidence>
<evidence type="ECO:0000256" key="4">
    <source>
        <dbReference type="ARBA" id="ARBA00011193"/>
    </source>
</evidence>
<dbReference type="InterPro" id="IPR036441">
    <property type="entry name" value="DHquinase_II_sf"/>
</dbReference>
<evidence type="ECO:0000256" key="1">
    <source>
        <dbReference type="ARBA" id="ARBA00001864"/>
    </source>
</evidence>
<dbReference type="PANTHER" id="PTHR21272">
    <property type="entry name" value="CATABOLIC 3-DEHYDROQUINASE"/>
    <property type="match status" value="1"/>
</dbReference>
<sequence length="154" mass="16689">MRGTIAIVNGPNLDLLGVREPAHYGRQTLQSIEEACIEKCRQLGFDCITFQSNSEGDLIDFIHRGLGPDGAPGEFDAIVINPGAYTHYSYAIRDALAAVSLPAVEVHISNVHRREEFRHQSVTAAVCVGQIVGLGSMGYLLAIEALAQRLKEGE</sequence>
<feature type="binding site" evidence="8 10">
    <location>
        <begin position="108"/>
        <end position="109"/>
    </location>
    <ligand>
        <name>substrate</name>
    </ligand>
</feature>
<organism evidence="12">
    <name type="scientific">uncultured Anaerotruncus sp</name>
    <dbReference type="NCBI Taxonomy" id="905011"/>
    <lineage>
        <taxon>Bacteria</taxon>
        <taxon>Bacillati</taxon>
        <taxon>Bacillota</taxon>
        <taxon>Clostridia</taxon>
        <taxon>Eubacteriales</taxon>
        <taxon>Oscillospiraceae</taxon>
        <taxon>Anaerotruncus</taxon>
        <taxon>environmental samples</taxon>
    </lineage>
</organism>
<feature type="active site" description="Proton donor" evidence="8 9">
    <location>
        <position position="107"/>
    </location>
</feature>
<evidence type="ECO:0000256" key="7">
    <source>
        <dbReference type="ARBA" id="ARBA00023239"/>
    </source>
</evidence>
<feature type="binding site" evidence="8 10">
    <location>
        <position position="81"/>
    </location>
    <ligand>
        <name>substrate</name>
    </ligand>
</feature>
<dbReference type="GO" id="GO:0019631">
    <property type="term" value="P:quinate catabolic process"/>
    <property type="evidence" value="ECO:0007669"/>
    <property type="project" value="TreeGrafter"/>
</dbReference>
<dbReference type="NCBIfam" id="TIGR01088">
    <property type="entry name" value="aroQ"/>
    <property type="match status" value="1"/>
</dbReference>
<proteinExistence type="inferred from homology"/>
<comment type="function">
    <text evidence="8">Catalyzes a trans-dehydration via an enolate intermediate.</text>
</comment>
<comment type="subunit">
    <text evidence="4 8">Homododecamer.</text>
</comment>
<feature type="binding site" evidence="8 10">
    <location>
        <position position="118"/>
    </location>
    <ligand>
        <name>substrate</name>
    </ligand>
</feature>
<dbReference type="SUPFAM" id="SSF52304">
    <property type="entry name" value="Type II 3-dehydroquinate dehydratase"/>
    <property type="match status" value="1"/>
</dbReference>
<evidence type="ECO:0000256" key="6">
    <source>
        <dbReference type="ARBA" id="ARBA00023141"/>
    </source>
</evidence>
<keyword evidence="7 8" id="KW-0456">Lyase</keyword>
<dbReference type="AlphaFoldDB" id="A0A1C6HQP6"/>
<dbReference type="PANTHER" id="PTHR21272:SF3">
    <property type="entry name" value="CATABOLIC 3-DEHYDROQUINASE"/>
    <property type="match status" value="1"/>
</dbReference>
<comment type="pathway">
    <text evidence="2 8">Metabolic intermediate biosynthesis; chorismate biosynthesis; chorismate from D-erythrose 4-phosphate and phosphoenolpyruvate: step 3/7.</text>
</comment>
<comment type="similarity">
    <text evidence="3 8">Belongs to the type-II 3-dehydroquinase family.</text>
</comment>
<comment type="catalytic activity">
    <reaction evidence="1 8">
        <text>3-dehydroquinate = 3-dehydroshikimate + H2O</text>
        <dbReference type="Rhea" id="RHEA:21096"/>
        <dbReference type="ChEBI" id="CHEBI:15377"/>
        <dbReference type="ChEBI" id="CHEBI:16630"/>
        <dbReference type="ChEBI" id="CHEBI:32364"/>
        <dbReference type="EC" id="4.2.1.10"/>
    </reaction>
</comment>
<feature type="binding site" evidence="8 10">
    <location>
        <position position="94"/>
    </location>
    <ligand>
        <name>substrate</name>
    </ligand>
</feature>
<accession>A0A1C6HQP6</accession>
<keyword evidence="8" id="KW-0028">Amino-acid biosynthesis</keyword>
<dbReference type="GO" id="GO:0009073">
    <property type="term" value="P:aromatic amino acid family biosynthetic process"/>
    <property type="evidence" value="ECO:0007669"/>
    <property type="project" value="UniProtKB-KW"/>
</dbReference>
<dbReference type="PROSITE" id="PS01029">
    <property type="entry name" value="DEHYDROQUINASE_II"/>
    <property type="match status" value="1"/>
</dbReference>
<feature type="active site" description="Proton acceptor" evidence="8 9">
    <location>
        <position position="24"/>
    </location>
</feature>
<evidence type="ECO:0000256" key="8">
    <source>
        <dbReference type="HAMAP-Rule" id="MF_00169"/>
    </source>
</evidence>
<dbReference type="InterPro" id="IPR018509">
    <property type="entry name" value="DHquinase_II_CS"/>
</dbReference>
<feature type="site" description="Transition state stabilizer" evidence="8 11">
    <location>
        <position position="19"/>
    </location>
</feature>
<dbReference type="Gene3D" id="3.40.50.9100">
    <property type="entry name" value="Dehydroquinase, class II"/>
    <property type="match status" value="1"/>
</dbReference>
<dbReference type="UniPathway" id="UPA00053">
    <property type="reaction ID" value="UER00086"/>
</dbReference>
<evidence type="ECO:0000256" key="5">
    <source>
        <dbReference type="ARBA" id="ARBA00012060"/>
    </source>
</evidence>
<gene>
    <name evidence="12" type="primary">yqhS</name>
    <name evidence="8" type="synonym">aroQ</name>
    <name evidence="12" type="ORF">SAMEA3545359_00969</name>
</gene>
<evidence type="ECO:0000256" key="3">
    <source>
        <dbReference type="ARBA" id="ARBA00011037"/>
    </source>
</evidence>
<dbReference type="Pfam" id="PF01220">
    <property type="entry name" value="DHquinase_II"/>
    <property type="match status" value="1"/>
</dbReference>
<protein>
    <recommendedName>
        <fullName evidence="5 8">3-dehydroquinate dehydratase</fullName>
        <shortName evidence="8">3-dehydroquinase</shortName>
        <ecNumber evidence="5 8">4.2.1.10</ecNumber>
    </recommendedName>
    <alternativeName>
        <fullName evidence="8">Type II DHQase</fullName>
    </alternativeName>
</protein>
<dbReference type="NCBIfam" id="NF003806">
    <property type="entry name" value="PRK05395.1-3"/>
    <property type="match status" value="1"/>
</dbReference>
<name>A0A1C6HQP6_9FIRM</name>
<dbReference type="PIRSF" id="PIRSF001399">
    <property type="entry name" value="DHquinase_II"/>
    <property type="match status" value="1"/>
</dbReference>
<keyword evidence="6 8" id="KW-0057">Aromatic amino acid biosynthesis</keyword>
<dbReference type="GO" id="GO:0009423">
    <property type="term" value="P:chorismate biosynthetic process"/>
    <property type="evidence" value="ECO:0007669"/>
    <property type="project" value="UniProtKB-UniRule"/>
</dbReference>
<evidence type="ECO:0000256" key="2">
    <source>
        <dbReference type="ARBA" id="ARBA00004902"/>
    </source>
</evidence>
<dbReference type="InterPro" id="IPR001874">
    <property type="entry name" value="DHquinase_II"/>
</dbReference>